<evidence type="ECO:0000259" key="1">
    <source>
        <dbReference type="Pfam" id="PF09452"/>
    </source>
</evidence>
<sequence length="98" mass="11557">MSQEAEQIIRSIPLQNLHSGLFPHSRPKLQLPSLFLPETTPAEQHLHAWVEECDRVTQAVEERDTETKKFDDWYRENYLRRQPPGMMESTLLSPSKRK</sequence>
<name>A0A1G4M756_LACFM</name>
<organism evidence="2 3">
    <name type="scientific">Lachancea fermentati</name>
    <name type="common">Zygosaccharomyces fermentati</name>
    <dbReference type="NCBI Taxonomy" id="4955"/>
    <lineage>
        <taxon>Eukaryota</taxon>
        <taxon>Fungi</taxon>
        <taxon>Dikarya</taxon>
        <taxon>Ascomycota</taxon>
        <taxon>Saccharomycotina</taxon>
        <taxon>Saccharomycetes</taxon>
        <taxon>Saccharomycetales</taxon>
        <taxon>Saccharomycetaceae</taxon>
        <taxon>Lachancea</taxon>
    </lineage>
</organism>
<reference evidence="2 3" key="1">
    <citation type="submission" date="2016-03" db="EMBL/GenBank/DDBJ databases">
        <authorList>
            <person name="Devillers H."/>
        </authorList>
    </citation>
    <scope>NUCLEOTIDE SEQUENCE [LARGE SCALE GENOMIC DNA]</scope>
    <source>
        <strain evidence="2">CBS 6772</strain>
    </source>
</reference>
<dbReference type="Pfam" id="PF09452">
    <property type="entry name" value="Mvb12"/>
    <property type="match status" value="1"/>
</dbReference>
<dbReference type="STRING" id="4955.A0A1G4M756"/>
<feature type="domain" description="Multivesicular body sorting factor 12" evidence="1">
    <location>
        <begin position="9"/>
        <end position="97"/>
    </location>
</feature>
<dbReference type="GO" id="GO:0043130">
    <property type="term" value="F:ubiquitin binding"/>
    <property type="evidence" value="ECO:0007669"/>
    <property type="project" value="InterPro"/>
</dbReference>
<dbReference type="OrthoDB" id="4065295at2759"/>
<dbReference type="InterPro" id="IPR019014">
    <property type="entry name" value="Mvb12"/>
</dbReference>
<keyword evidence="3" id="KW-1185">Reference proteome</keyword>
<dbReference type="OMA" id="PWYEECD"/>
<dbReference type="GO" id="GO:0032509">
    <property type="term" value="P:endosome transport via multivesicular body sorting pathway"/>
    <property type="evidence" value="ECO:0007669"/>
    <property type="project" value="InterPro"/>
</dbReference>
<dbReference type="Proteomes" id="UP000190831">
    <property type="component" value="Chromosome A"/>
</dbReference>
<proteinExistence type="predicted"/>
<evidence type="ECO:0000313" key="2">
    <source>
        <dbReference type="EMBL" id="SCV99641.1"/>
    </source>
</evidence>
<dbReference type="AlphaFoldDB" id="A0A1G4M756"/>
<accession>A0A1G4M756</accession>
<protein>
    <submittedName>
        <fullName evidence="2">LAFE_0A07668g1_1</fullName>
    </submittedName>
</protein>
<dbReference type="EMBL" id="LT598487">
    <property type="protein sequence ID" value="SCV99641.1"/>
    <property type="molecule type" value="Genomic_DNA"/>
</dbReference>
<evidence type="ECO:0000313" key="3">
    <source>
        <dbReference type="Proteomes" id="UP000190831"/>
    </source>
</evidence>
<dbReference type="GO" id="GO:0000813">
    <property type="term" value="C:ESCRT I complex"/>
    <property type="evidence" value="ECO:0007669"/>
    <property type="project" value="InterPro"/>
</dbReference>
<gene>
    <name evidence="2" type="ORF">LAFE_0A07668G</name>
</gene>
<dbReference type="Gene3D" id="6.10.250.1830">
    <property type="match status" value="1"/>
</dbReference>